<dbReference type="Pfam" id="PF17056">
    <property type="entry name" value="KRE1"/>
    <property type="match status" value="1"/>
</dbReference>
<protein>
    <submittedName>
        <fullName evidence="2">Uncharacterized protein</fullName>
    </submittedName>
</protein>
<evidence type="ECO:0000256" key="1">
    <source>
        <dbReference type="SAM" id="MobiDB-lite"/>
    </source>
</evidence>
<evidence type="ECO:0000313" key="3">
    <source>
        <dbReference type="Proteomes" id="UP000016931"/>
    </source>
</evidence>
<proteinExistence type="predicted"/>
<dbReference type="OMA" id="NGMRAFR"/>
<evidence type="ECO:0000313" key="2">
    <source>
        <dbReference type="EMBL" id="EMF15688.1"/>
    </source>
</evidence>
<dbReference type="HOGENOM" id="CLU_2005348_0_0_1"/>
<keyword evidence="3" id="KW-1185">Reference proteome</keyword>
<dbReference type="AlphaFoldDB" id="M3CPM3"/>
<reference evidence="2 3" key="1">
    <citation type="journal article" date="2012" name="PLoS Pathog.">
        <title>Diverse lifestyles and strategies of plant pathogenesis encoded in the genomes of eighteen Dothideomycetes fungi.</title>
        <authorList>
            <person name="Ohm R.A."/>
            <person name="Feau N."/>
            <person name="Henrissat B."/>
            <person name="Schoch C.L."/>
            <person name="Horwitz B.A."/>
            <person name="Barry K.W."/>
            <person name="Condon B.J."/>
            <person name="Copeland A.C."/>
            <person name="Dhillon B."/>
            <person name="Glaser F."/>
            <person name="Hesse C.N."/>
            <person name="Kosti I."/>
            <person name="LaButti K."/>
            <person name="Lindquist E.A."/>
            <person name="Lucas S."/>
            <person name="Salamov A.A."/>
            <person name="Bradshaw R.E."/>
            <person name="Ciuffetti L."/>
            <person name="Hamelin R.C."/>
            <person name="Kema G.H.J."/>
            <person name="Lawrence C."/>
            <person name="Scott J.A."/>
            <person name="Spatafora J.W."/>
            <person name="Turgeon B.G."/>
            <person name="de Wit P.J.G.M."/>
            <person name="Zhong S."/>
            <person name="Goodwin S.B."/>
            <person name="Grigoriev I.V."/>
        </authorList>
    </citation>
    <scope>NUCLEOTIDE SEQUENCE [LARGE SCALE GENOMIC DNA]</scope>
    <source>
        <strain evidence="2 3">SO2202</strain>
    </source>
</reference>
<dbReference type="GeneID" id="27901478"/>
<sequence length="124" mass="13061">MSSTADLETVLNENAQPLVAEFDQNNLELREIVAGVDATPALAQAPAVTTYWINSEINPTSATYVPVVYTQTFASVYDQLPAPGVGQIGLGTLQQEKRDAAPTPAAGPGTGGKNGMRAFRGLQR</sequence>
<accession>M3CPM3</accession>
<name>M3CPM3_SPHMS</name>
<dbReference type="eggNOG" id="ENOG502R2RG">
    <property type="taxonomic scope" value="Eukaryota"/>
</dbReference>
<dbReference type="OrthoDB" id="3649874at2759"/>
<gene>
    <name evidence="2" type="ORF">SEPMUDRAFT_147505</name>
</gene>
<feature type="region of interest" description="Disordered" evidence="1">
    <location>
        <begin position="95"/>
        <end position="124"/>
    </location>
</feature>
<dbReference type="Proteomes" id="UP000016931">
    <property type="component" value="Unassembled WGS sequence"/>
</dbReference>
<dbReference type="RefSeq" id="XP_016763809.1">
    <property type="nucleotide sequence ID" value="XM_016904341.1"/>
</dbReference>
<dbReference type="InterPro" id="IPR031452">
    <property type="entry name" value="Kre1"/>
</dbReference>
<organism evidence="2 3">
    <name type="scientific">Sphaerulina musiva (strain SO2202)</name>
    <name type="common">Poplar stem canker fungus</name>
    <name type="synonym">Septoria musiva</name>
    <dbReference type="NCBI Taxonomy" id="692275"/>
    <lineage>
        <taxon>Eukaryota</taxon>
        <taxon>Fungi</taxon>
        <taxon>Dikarya</taxon>
        <taxon>Ascomycota</taxon>
        <taxon>Pezizomycotina</taxon>
        <taxon>Dothideomycetes</taxon>
        <taxon>Dothideomycetidae</taxon>
        <taxon>Mycosphaerellales</taxon>
        <taxon>Mycosphaerellaceae</taxon>
        <taxon>Sphaerulina</taxon>
    </lineage>
</organism>
<dbReference type="EMBL" id="KB456261">
    <property type="protein sequence ID" value="EMF15688.1"/>
    <property type="molecule type" value="Genomic_DNA"/>
</dbReference>
<dbReference type="GO" id="GO:0031505">
    <property type="term" value="P:fungal-type cell wall organization"/>
    <property type="evidence" value="ECO:0007669"/>
    <property type="project" value="InterPro"/>
</dbReference>